<accession>A0A498SBP1</accession>
<dbReference type="EMBL" id="UPTC01000237">
    <property type="protein sequence ID" value="VBB27480.1"/>
    <property type="molecule type" value="Genomic_DNA"/>
</dbReference>
<proteinExistence type="predicted"/>
<dbReference type="InterPro" id="IPR038765">
    <property type="entry name" value="Papain-like_cys_pep_sf"/>
</dbReference>
<dbReference type="PROSITE" id="PS50802">
    <property type="entry name" value="OTU"/>
    <property type="match status" value="1"/>
</dbReference>
<reference evidence="4 5" key="1">
    <citation type="submission" date="2018-08" db="EMBL/GenBank/DDBJ databases">
        <authorList>
            <person name="Laetsch R D."/>
            <person name="Stevens L."/>
            <person name="Kumar S."/>
            <person name="Blaxter L. M."/>
        </authorList>
    </citation>
    <scope>NUCLEOTIDE SEQUENCE [LARGE SCALE GENOMIC DNA]</scope>
</reference>
<dbReference type="PANTHER" id="PTHR12771">
    <property type="entry name" value="ENGULFMENT AND CELL MOTILITY"/>
    <property type="match status" value="1"/>
</dbReference>
<feature type="compositionally biased region" description="Basic and acidic residues" evidence="1">
    <location>
        <begin position="58"/>
        <end position="68"/>
    </location>
</feature>
<dbReference type="STRING" id="6277.A0A498SBP1"/>
<feature type="region of interest" description="Disordered" evidence="1">
    <location>
        <begin position="1"/>
        <end position="21"/>
    </location>
</feature>
<dbReference type="InterPro" id="IPR003323">
    <property type="entry name" value="OTU_dom"/>
</dbReference>
<evidence type="ECO:0000256" key="1">
    <source>
        <dbReference type="SAM" id="MobiDB-lite"/>
    </source>
</evidence>
<feature type="region of interest" description="Disordered" evidence="1">
    <location>
        <begin position="84"/>
        <end position="111"/>
    </location>
</feature>
<dbReference type="PROSITE" id="PS51335">
    <property type="entry name" value="ELMO"/>
    <property type="match status" value="1"/>
</dbReference>
<gene>
    <name evidence="4" type="ORF">NAV_LOCUS2310</name>
</gene>
<feature type="domain" description="ELMO" evidence="3">
    <location>
        <begin position="434"/>
        <end position="607"/>
    </location>
</feature>
<dbReference type="PANTHER" id="PTHR12771:SF51">
    <property type="entry name" value="LD01482P"/>
    <property type="match status" value="1"/>
</dbReference>
<dbReference type="SUPFAM" id="SSF54001">
    <property type="entry name" value="Cysteine proteinases"/>
    <property type="match status" value="1"/>
</dbReference>
<protein>
    <recommendedName>
        <fullName evidence="6">OTU domain-containing protein</fullName>
    </recommendedName>
</protein>
<organism evidence="4 5">
    <name type="scientific">Acanthocheilonema viteae</name>
    <name type="common">Filarial nematode worm</name>
    <name type="synonym">Dipetalonema viteae</name>
    <dbReference type="NCBI Taxonomy" id="6277"/>
    <lineage>
        <taxon>Eukaryota</taxon>
        <taxon>Metazoa</taxon>
        <taxon>Ecdysozoa</taxon>
        <taxon>Nematoda</taxon>
        <taxon>Chromadorea</taxon>
        <taxon>Rhabditida</taxon>
        <taxon>Spirurina</taxon>
        <taxon>Spiruromorpha</taxon>
        <taxon>Filarioidea</taxon>
        <taxon>Onchocercidae</taxon>
        <taxon>Acanthocheilonema</taxon>
    </lineage>
</organism>
<evidence type="ECO:0000313" key="4">
    <source>
        <dbReference type="EMBL" id="VBB27480.1"/>
    </source>
</evidence>
<name>A0A498SBP1_ACAVI</name>
<evidence type="ECO:0008006" key="6">
    <source>
        <dbReference type="Google" id="ProtNLM"/>
    </source>
</evidence>
<dbReference type="Pfam" id="PF04727">
    <property type="entry name" value="ELMO_CED12"/>
    <property type="match status" value="1"/>
</dbReference>
<dbReference type="Gene3D" id="3.90.70.80">
    <property type="match status" value="1"/>
</dbReference>
<dbReference type="AlphaFoldDB" id="A0A498SBP1"/>
<dbReference type="OrthoDB" id="67155at2759"/>
<dbReference type="InterPro" id="IPR050868">
    <property type="entry name" value="ELMO_domain-containing"/>
</dbReference>
<dbReference type="InterPro" id="IPR006816">
    <property type="entry name" value="ELMO_dom"/>
</dbReference>
<sequence length="648" mass="75719">MMLEEEDTTPLGQLKATHRRERKELQSKIMSMKHSIAKNDKKRKKEIVAEITKMEEEMKRRHEEELTELKSSSAEASIEPVVVEQYQEKEKEPRISKAQRRREKKAELNRKREEAVMQAKIDAENAPRKLESEAIERQLMDRGLTIYNIEPDGDCLYSAIAHQLSLVTSHQFRGADIRQKAAVYMRTHKDDFLPFLAGDNEEAVDEIEFEEYCMKVENCCTDGGVWGGEPELRAIAFALERRIEVIQPGGRVLSFGEEYNDRKPLIITFHRFAYDLGEHYNSTAPNAVTSFCPINFMDWDDESPFFNLYQNICLIFRRLLRITLNWFMLMVTGKTELERILTWEVGNRCRITTEVEKLIDEGELPIMPRFWKAGQEDKLATEIVMGCCSEVDNEQFEEMRDVLKRSLGQIRGYRELCDHVEEMCREKYDPKNEAHEKRLLKLWELLMPKEDLEARLTDQWQKIGFQARKFFSSNYEFQIKAYITGRDPATDFRGMGILSLEQLIFLAQYDVAHAQSILSLSNHPLYGFPMAITGINLTALVKRLLQSDALKMHFYNTICGTPTIDNFHHVFCQVFKLFCAFWTRRKPELIYFNKVKDDFEAQLTVHLCSEEANLDKLDEYGFSQRRSIMIRIKGNPVQTSETSSKLIY</sequence>
<evidence type="ECO:0000313" key="5">
    <source>
        <dbReference type="Proteomes" id="UP000276991"/>
    </source>
</evidence>
<evidence type="ECO:0000259" key="2">
    <source>
        <dbReference type="PROSITE" id="PS50802"/>
    </source>
</evidence>
<dbReference type="CDD" id="cd22761">
    <property type="entry name" value="OTU_OTUD6"/>
    <property type="match status" value="1"/>
</dbReference>
<evidence type="ECO:0000259" key="3">
    <source>
        <dbReference type="PROSITE" id="PS51335"/>
    </source>
</evidence>
<feature type="compositionally biased region" description="Basic and acidic residues" evidence="1">
    <location>
        <begin position="86"/>
        <end position="95"/>
    </location>
</feature>
<dbReference type="Proteomes" id="UP000276991">
    <property type="component" value="Unassembled WGS sequence"/>
</dbReference>
<feature type="domain" description="OTU" evidence="2">
    <location>
        <begin position="144"/>
        <end position="286"/>
    </location>
</feature>
<feature type="region of interest" description="Disordered" evidence="1">
    <location>
        <begin position="58"/>
        <end position="77"/>
    </location>
</feature>
<keyword evidence="5" id="KW-1185">Reference proteome</keyword>
<dbReference type="Pfam" id="PF02338">
    <property type="entry name" value="OTU"/>
    <property type="match status" value="1"/>
</dbReference>
<dbReference type="InterPro" id="IPR049772">
    <property type="entry name" value="OTU_OTUD6"/>
</dbReference>
<dbReference type="GO" id="GO:0005096">
    <property type="term" value="F:GTPase activator activity"/>
    <property type="evidence" value="ECO:0007669"/>
    <property type="project" value="TreeGrafter"/>
</dbReference>